<dbReference type="Gene3D" id="2.40.50.140">
    <property type="entry name" value="Nucleic acid-binding proteins"/>
    <property type="match status" value="1"/>
</dbReference>
<accession>A0A183VBD1</accession>
<evidence type="ECO:0000256" key="1">
    <source>
        <dbReference type="SAM" id="MobiDB-lite"/>
    </source>
</evidence>
<dbReference type="PANTHER" id="PTHR11544">
    <property type="entry name" value="COLD SHOCK DOMAIN CONTAINING PROTEINS"/>
    <property type="match status" value="1"/>
</dbReference>
<dbReference type="InterPro" id="IPR050181">
    <property type="entry name" value="Cold_shock_domain"/>
</dbReference>
<feature type="compositionally biased region" description="Acidic residues" evidence="1">
    <location>
        <begin position="208"/>
        <end position="219"/>
    </location>
</feature>
<dbReference type="AlphaFoldDB" id="A0A183VBD1"/>
<protein>
    <submittedName>
        <fullName evidence="4">CSD domain-containing protein</fullName>
    </submittedName>
</protein>
<organism evidence="3 4">
    <name type="scientific">Toxocara canis</name>
    <name type="common">Canine roundworm</name>
    <dbReference type="NCBI Taxonomy" id="6265"/>
    <lineage>
        <taxon>Eukaryota</taxon>
        <taxon>Metazoa</taxon>
        <taxon>Ecdysozoa</taxon>
        <taxon>Nematoda</taxon>
        <taxon>Chromadorea</taxon>
        <taxon>Rhabditida</taxon>
        <taxon>Spirurina</taxon>
        <taxon>Ascaridomorpha</taxon>
        <taxon>Ascaridoidea</taxon>
        <taxon>Toxocaridae</taxon>
        <taxon>Toxocara</taxon>
    </lineage>
</organism>
<sequence>MGGPEEVADTVVEKVDGGDTENRGGPPATASYGERRRLWEVEQGKKPIIEKGVSGKVKWYSARHHHGFIACDDGVFVHQTAISKSPMIKYYLLALWSKEKRSISTLWDENKGRGPPTSLVQMEPRCFSLVHVRFVGVRFVLRLTYVHQREVRGNPLACLILLRRLVAMERSRGWVPVVLAFWRQVEEKGERAAAKQEGERQAEKEDGTEGESGEEGEMREEDKAERNEKAVVAIQASKLTTDCA</sequence>
<evidence type="ECO:0000313" key="4">
    <source>
        <dbReference type="WBParaSite" id="TCNE_0001805501-mRNA-1"/>
    </source>
</evidence>
<evidence type="ECO:0000313" key="3">
    <source>
        <dbReference type="Proteomes" id="UP000050794"/>
    </source>
</evidence>
<feature type="compositionally biased region" description="Basic and acidic residues" evidence="1">
    <location>
        <begin position="192"/>
        <end position="207"/>
    </location>
</feature>
<feature type="compositionally biased region" description="Basic and acidic residues" evidence="1">
    <location>
        <begin position="11"/>
        <end position="22"/>
    </location>
</feature>
<dbReference type="EMBL" id="UYWY01025073">
    <property type="protein sequence ID" value="VDM49372.1"/>
    <property type="molecule type" value="Genomic_DNA"/>
</dbReference>
<dbReference type="WBParaSite" id="TCNE_0001805501-mRNA-1">
    <property type="protein sequence ID" value="TCNE_0001805501-mRNA-1"/>
    <property type="gene ID" value="TCNE_0001805501"/>
</dbReference>
<reference evidence="2 3" key="2">
    <citation type="submission" date="2018-11" db="EMBL/GenBank/DDBJ databases">
        <authorList>
            <consortium name="Pathogen Informatics"/>
        </authorList>
    </citation>
    <scope>NUCLEOTIDE SEQUENCE [LARGE SCALE GENOMIC DNA]</scope>
</reference>
<gene>
    <name evidence="2" type="ORF">TCNE_LOCUS18051</name>
</gene>
<evidence type="ECO:0000313" key="2">
    <source>
        <dbReference type="EMBL" id="VDM49372.1"/>
    </source>
</evidence>
<feature type="region of interest" description="Disordered" evidence="1">
    <location>
        <begin position="192"/>
        <end position="229"/>
    </location>
</feature>
<dbReference type="Proteomes" id="UP000050794">
    <property type="component" value="Unassembled WGS sequence"/>
</dbReference>
<reference evidence="4" key="1">
    <citation type="submission" date="2016-06" db="UniProtKB">
        <authorList>
            <consortium name="WormBaseParasite"/>
        </authorList>
    </citation>
    <scope>IDENTIFICATION</scope>
</reference>
<feature type="compositionally biased region" description="Basic and acidic residues" evidence="1">
    <location>
        <begin position="220"/>
        <end position="229"/>
    </location>
</feature>
<dbReference type="InterPro" id="IPR012340">
    <property type="entry name" value="NA-bd_OB-fold"/>
</dbReference>
<keyword evidence="3" id="KW-1185">Reference proteome</keyword>
<dbReference type="SUPFAM" id="SSF50249">
    <property type="entry name" value="Nucleic acid-binding proteins"/>
    <property type="match status" value="1"/>
</dbReference>
<proteinExistence type="predicted"/>
<feature type="region of interest" description="Disordered" evidence="1">
    <location>
        <begin position="1"/>
        <end position="32"/>
    </location>
</feature>
<name>A0A183VBD1_TOXCA</name>